<reference evidence="2" key="1">
    <citation type="submission" date="2020-05" db="UniProtKB">
        <authorList>
            <consortium name="EnsemblMetazoa"/>
        </authorList>
    </citation>
    <scope>IDENTIFICATION</scope>
    <source>
        <strain evidence="2">USDA</strain>
    </source>
</reference>
<feature type="region of interest" description="Disordered" evidence="1">
    <location>
        <begin position="87"/>
        <end position="109"/>
    </location>
</feature>
<dbReference type="KEGG" id="scac:106087736"/>
<feature type="compositionally biased region" description="Polar residues" evidence="1">
    <location>
        <begin position="87"/>
        <end position="97"/>
    </location>
</feature>
<evidence type="ECO:0000313" key="2">
    <source>
        <dbReference type="EnsemblMetazoa" id="SCAU013922-PA"/>
    </source>
</evidence>
<sequence>MRTTKYKNIFREYNIPIDKPRNRKKKQVANKKYAKTNYTHEEDTIEHFSEDENISNTYPFIQLRRSFEIPLKLVRVERQNNSIGCSVKRNTTAQKGNRPTVEDSDDDPMPLPIVIKEILPQLNEEIQLPISQSTPSNISRGNTRTLLRSNVSSDESSMTSEYSSRKTWVKKKSTTFGLTNSFKKRKIPSVVDSDDDFMPLPIIIKEEILSQQNEELQIPISPSITSSDHSLPLLRAKVSSDESSVTSEDYSKKSLVKKNTSSSKISNSCKQCRKKVIARYRPLDITIVDKITTPASTSEMSRGRKGQTTKLGGDFNSLTQTNMNFSWSSPDAQPFQNTNANKSFLCSSPKPSQIIATPSRTPSPRKKPSELDLMIELIEQQNSVAKRILRKSPRKLSKRCLQGGHVEQYQRLLDKAKTDSKFLKHDKKFGLKRGVTLMVLGVIHEHGIQIAKVQLDDCGINNNIFAIVIPSHMANIVKTSSKIEAFFDESTRPYTIEFNGESLDVFIEPYKLLLL</sequence>
<protein>
    <submittedName>
        <fullName evidence="2">Uncharacterized protein</fullName>
    </submittedName>
</protein>
<dbReference type="EnsemblMetazoa" id="SCAU013922-RA">
    <property type="protein sequence ID" value="SCAU013922-PA"/>
    <property type="gene ID" value="SCAU013922"/>
</dbReference>
<accession>A0A1I8Q4T3</accession>
<dbReference type="OrthoDB" id="7998878at2759"/>
<proteinExistence type="predicted"/>
<dbReference type="Proteomes" id="UP000095300">
    <property type="component" value="Unassembled WGS sequence"/>
</dbReference>
<evidence type="ECO:0000313" key="3">
    <source>
        <dbReference type="Proteomes" id="UP000095300"/>
    </source>
</evidence>
<keyword evidence="3" id="KW-1185">Reference proteome</keyword>
<dbReference type="VEuPathDB" id="VectorBase:SCAU013922"/>
<evidence type="ECO:0000256" key="1">
    <source>
        <dbReference type="SAM" id="MobiDB-lite"/>
    </source>
</evidence>
<name>A0A1I8Q4T3_STOCA</name>
<dbReference type="AlphaFoldDB" id="A0A1I8Q4T3"/>
<gene>
    <name evidence="2" type="primary">106087736</name>
</gene>
<organism evidence="2 3">
    <name type="scientific">Stomoxys calcitrans</name>
    <name type="common">Stable fly</name>
    <name type="synonym">Conops calcitrans</name>
    <dbReference type="NCBI Taxonomy" id="35570"/>
    <lineage>
        <taxon>Eukaryota</taxon>
        <taxon>Metazoa</taxon>
        <taxon>Ecdysozoa</taxon>
        <taxon>Arthropoda</taxon>
        <taxon>Hexapoda</taxon>
        <taxon>Insecta</taxon>
        <taxon>Pterygota</taxon>
        <taxon>Neoptera</taxon>
        <taxon>Endopterygota</taxon>
        <taxon>Diptera</taxon>
        <taxon>Brachycera</taxon>
        <taxon>Muscomorpha</taxon>
        <taxon>Muscoidea</taxon>
        <taxon>Muscidae</taxon>
        <taxon>Stomoxys</taxon>
    </lineage>
</organism>